<feature type="transmembrane region" description="Helical" evidence="5">
    <location>
        <begin position="12"/>
        <end position="32"/>
    </location>
</feature>
<dbReference type="EMBL" id="ARZA01000064">
    <property type="protein sequence ID" value="EOD01390.1"/>
    <property type="molecule type" value="Genomic_DNA"/>
</dbReference>
<proteinExistence type="predicted"/>
<evidence type="ECO:0000256" key="4">
    <source>
        <dbReference type="ARBA" id="ARBA00023136"/>
    </source>
</evidence>
<name>R1CGF3_9FIRM</name>
<sequence>MLTTEQKLLCAVSHLGVFVGIGIIAPLIILLISQDPFVKQQSKEALAFQLFLYIAGIISGVLCFIIIGIIPLIATIIIGLIFPIIATVKMVDGIDYSYPITGRFVRSHF</sequence>
<dbReference type="STRING" id="1304284.L21TH_0536"/>
<keyword evidence="2 5" id="KW-0812">Transmembrane</keyword>
<reference evidence="6 7" key="1">
    <citation type="journal article" date="2015" name="Geomicrobiol. J.">
        <title>Caldisalinibacter kiritimatiensis gen. nov., sp. nov., a moderately thermohalophilic thiosulfate-reducing bacterium from a hypersaline microbial mat.</title>
        <authorList>
            <person name="Ben Hania W."/>
            <person name="Joseph M."/>
            <person name="Fiebig A."/>
            <person name="Bunk B."/>
            <person name="Klenk H.-P."/>
            <person name="Fardeau M.-L."/>
            <person name="Spring S."/>
        </authorList>
    </citation>
    <scope>NUCLEOTIDE SEQUENCE [LARGE SCALE GENOMIC DNA]</scope>
    <source>
        <strain evidence="6 7">L21-TH-D2</strain>
    </source>
</reference>
<evidence type="ECO:0000256" key="2">
    <source>
        <dbReference type="ARBA" id="ARBA00022692"/>
    </source>
</evidence>
<evidence type="ECO:0000256" key="1">
    <source>
        <dbReference type="ARBA" id="ARBA00004141"/>
    </source>
</evidence>
<gene>
    <name evidence="6" type="ORF">L21TH_0536</name>
</gene>
<evidence type="ECO:0000313" key="6">
    <source>
        <dbReference type="EMBL" id="EOD01390.1"/>
    </source>
</evidence>
<dbReference type="Proteomes" id="UP000013378">
    <property type="component" value="Unassembled WGS sequence"/>
</dbReference>
<feature type="transmembrane region" description="Helical" evidence="5">
    <location>
        <begin position="52"/>
        <end position="82"/>
    </location>
</feature>
<evidence type="ECO:0000256" key="5">
    <source>
        <dbReference type="SAM" id="Phobius"/>
    </source>
</evidence>
<evidence type="ECO:0000313" key="7">
    <source>
        <dbReference type="Proteomes" id="UP000013378"/>
    </source>
</evidence>
<evidence type="ECO:0008006" key="8">
    <source>
        <dbReference type="Google" id="ProtNLM"/>
    </source>
</evidence>
<evidence type="ECO:0000256" key="3">
    <source>
        <dbReference type="ARBA" id="ARBA00022989"/>
    </source>
</evidence>
<accession>R1CGF3</accession>
<organism evidence="6 7">
    <name type="scientific">Caldisalinibacter kiritimatiensis</name>
    <dbReference type="NCBI Taxonomy" id="1304284"/>
    <lineage>
        <taxon>Bacteria</taxon>
        <taxon>Bacillati</taxon>
        <taxon>Bacillota</taxon>
        <taxon>Tissierellia</taxon>
        <taxon>Tissierellales</taxon>
        <taxon>Thermohalobacteraceae</taxon>
        <taxon>Caldisalinibacter</taxon>
    </lineage>
</organism>
<dbReference type="OrthoDB" id="1954294at2"/>
<dbReference type="AlphaFoldDB" id="R1CGF3"/>
<keyword evidence="3 5" id="KW-1133">Transmembrane helix</keyword>
<dbReference type="eggNOG" id="COG3296">
    <property type="taxonomic scope" value="Bacteria"/>
</dbReference>
<dbReference type="InterPro" id="IPR019109">
    <property type="entry name" value="MamF_MmsF"/>
</dbReference>
<dbReference type="RefSeq" id="WP_006308384.1">
    <property type="nucleotide sequence ID" value="NZ_ARZA01000064.1"/>
</dbReference>
<dbReference type="Pfam" id="PF09685">
    <property type="entry name" value="MamF_MmsF"/>
    <property type="match status" value="1"/>
</dbReference>
<protein>
    <recommendedName>
        <fullName evidence="8">DUF4870 domain-containing protein</fullName>
    </recommendedName>
</protein>
<keyword evidence="4 5" id="KW-0472">Membrane</keyword>
<keyword evidence="7" id="KW-1185">Reference proteome</keyword>
<comment type="subcellular location">
    <subcellularLocation>
        <location evidence="1">Membrane</location>
        <topology evidence="1">Multi-pass membrane protein</topology>
    </subcellularLocation>
</comment>
<comment type="caution">
    <text evidence="6">The sequence shown here is derived from an EMBL/GenBank/DDBJ whole genome shotgun (WGS) entry which is preliminary data.</text>
</comment>